<organism evidence="6 7">
    <name type="scientific">Pediococcus acidilactici</name>
    <dbReference type="NCBI Taxonomy" id="1254"/>
    <lineage>
        <taxon>Bacteria</taxon>
        <taxon>Bacillati</taxon>
        <taxon>Bacillota</taxon>
        <taxon>Bacilli</taxon>
        <taxon>Lactobacillales</taxon>
        <taxon>Lactobacillaceae</taxon>
        <taxon>Pediococcus</taxon>
        <taxon>Pediococcus acidilactici group</taxon>
    </lineage>
</organism>
<comment type="caution">
    <text evidence="6">The sequence shown here is derived from an EMBL/GenBank/DDBJ whole genome shotgun (WGS) entry which is preliminary data.</text>
</comment>
<evidence type="ECO:0000256" key="3">
    <source>
        <dbReference type="ARBA" id="ARBA00022801"/>
    </source>
</evidence>
<dbReference type="SUPFAM" id="SSF51556">
    <property type="entry name" value="Metallo-dependent hydrolases"/>
    <property type="match status" value="1"/>
</dbReference>
<dbReference type="GO" id="GO:0005829">
    <property type="term" value="C:cytosol"/>
    <property type="evidence" value="ECO:0007669"/>
    <property type="project" value="TreeGrafter"/>
</dbReference>
<dbReference type="RefSeq" id="WP_008841601.1">
    <property type="nucleotide sequence ID" value="NZ_CAKMBA010000003.1"/>
</dbReference>
<gene>
    <name evidence="6" type="ORF">R0G89_03380</name>
</gene>
<evidence type="ECO:0000259" key="5">
    <source>
        <dbReference type="Pfam" id="PF01979"/>
    </source>
</evidence>
<reference evidence="6" key="2">
    <citation type="submission" date="2023-10" db="EMBL/GenBank/DDBJ databases">
        <authorList>
            <person name="Khurajog B."/>
        </authorList>
    </citation>
    <scope>NUCLEOTIDE SEQUENCE</scope>
    <source>
        <strain evidence="6">BF9</strain>
    </source>
</reference>
<dbReference type="AlphaFoldDB" id="A0AAW8YGI8"/>
<proteinExistence type="predicted"/>
<keyword evidence="2" id="KW-0479">Metal-binding</keyword>
<dbReference type="InterPro" id="IPR051607">
    <property type="entry name" value="Metallo-dep_hydrolases"/>
</dbReference>
<evidence type="ECO:0000256" key="4">
    <source>
        <dbReference type="ARBA" id="ARBA00022833"/>
    </source>
</evidence>
<protein>
    <submittedName>
        <fullName evidence="6">Amidohydrolase family protein</fullName>
    </submittedName>
</protein>
<dbReference type="InterPro" id="IPR006680">
    <property type="entry name" value="Amidohydro-rel"/>
</dbReference>
<feature type="domain" description="Amidohydrolase-related" evidence="5">
    <location>
        <begin position="71"/>
        <end position="444"/>
    </location>
</feature>
<keyword evidence="3" id="KW-0378">Hydrolase</keyword>
<reference evidence="6" key="1">
    <citation type="journal article" date="2023" name="PeerJ">
        <title>Selection and evaluation of lactic acid bacteria from chicken feces in Thailand as potential probiotics.</title>
        <authorList>
            <person name="Khurajog B."/>
            <person name="Disastra Y."/>
            <person name="Lawwyne L.D."/>
            <person name="Sirichokchatchawan W."/>
            <person name="Niyomtham W."/>
            <person name="Yindee J."/>
            <person name="Hampson D.J."/>
            <person name="Prapasarakul N."/>
        </authorList>
    </citation>
    <scope>NUCLEOTIDE SEQUENCE</scope>
    <source>
        <strain evidence="6">BF9</strain>
    </source>
</reference>
<evidence type="ECO:0000256" key="1">
    <source>
        <dbReference type="ARBA" id="ARBA00001947"/>
    </source>
</evidence>
<sequence length="447" mass="49654">MGIINYKKIIKGSFFSAESTQKVNFVKDALVVIDEKGMIDDIVLPKEVKYRDLLVKAQTAKKLIELADDEYLLPGFIDLHIHAPQWPQAGMALDKPLNEWLDEYTFPLEAKYQDTDFARKSYHHLVRNLVNNGTTTALYFGTIHEAANLVLAEECNQLGQRAFIGQVVMDNPEQTPAYYRNASTKTAINSTVNFIEKIQEKFSKAPIFPVVTPRFIPSCLDETLLELGKLARERNLLIQSHCSESDWEHGYVMERFGKSDAKVLQEMDLLTDRSIMAHGTLLGEADLAIFQQTHAAIAHCPISNAYFGNAVLPVRKILEKITVGLGSDISGGFSASIYRNIQQAIISARMLEDGVDNRVAAEQRGVANSRISAAQAFYMATVNGARALHIPAGQIKRGCYADLQIVRDGLAEISSTAPTDIFSRLMYQTNPDDISKVLIAGNLVSQK</sequence>
<dbReference type="GO" id="GO:0046098">
    <property type="term" value="P:guanine metabolic process"/>
    <property type="evidence" value="ECO:0007669"/>
    <property type="project" value="TreeGrafter"/>
</dbReference>
<dbReference type="Gene3D" id="2.30.40.10">
    <property type="entry name" value="Urease, subunit C, domain 1"/>
    <property type="match status" value="1"/>
</dbReference>
<evidence type="ECO:0000256" key="2">
    <source>
        <dbReference type="ARBA" id="ARBA00022723"/>
    </source>
</evidence>
<dbReference type="Proteomes" id="UP001280897">
    <property type="component" value="Unassembled WGS sequence"/>
</dbReference>
<dbReference type="EMBL" id="JAWJAV010000002">
    <property type="protein sequence ID" value="MDV2620773.1"/>
    <property type="molecule type" value="Genomic_DNA"/>
</dbReference>
<dbReference type="PANTHER" id="PTHR11271">
    <property type="entry name" value="GUANINE DEAMINASE"/>
    <property type="match status" value="1"/>
</dbReference>
<accession>A0AAW8YGI8</accession>
<evidence type="ECO:0000313" key="7">
    <source>
        <dbReference type="Proteomes" id="UP001280897"/>
    </source>
</evidence>
<dbReference type="GeneID" id="57366660"/>
<dbReference type="InterPro" id="IPR011059">
    <property type="entry name" value="Metal-dep_hydrolase_composite"/>
</dbReference>
<name>A0AAW8YGI8_PEDAC</name>
<evidence type="ECO:0000313" key="6">
    <source>
        <dbReference type="EMBL" id="MDV2620773.1"/>
    </source>
</evidence>
<comment type="cofactor">
    <cofactor evidence="1">
        <name>Zn(2+)</name>
        <dbReference type="ChEBI" id="CHEBI:29105"/>
    </cofactor>
</comment>
<dbReference type="Gene3D" id="3.20.20.140">
    <property type="entry name" value="Metal-dependent hydrolases"/>
    <property type="match status" value="1"/>
</dbReference>
<dbReference type="SUPFAM" id="SSF51338">
    <property type="entry name" value="Composite domain of metallo-dependent hydrolases"/>
    <property type="match status" value="1"/>
</dbReference>
<dbReference type="Pfam" id="PF01979">
    <property type="entry name" value="Amidohydro_1"/>
    <property type="match status" value="1"/>
</dbReference>
<dbReference type="GO" id="GO:0008270">
    <property type="term" value="F:zinc ion binding"/>
    <property type="evidence" value="ECO:0007669"/>
    <property type="project" value="TreeGrafter"/>
</dbReference>
<keyword evidence="4" id="KW-0862">Zinc</keyword>
<dbReference type="PANTHER" id="PTHR11271:SF6">
    <property type="entry name" value="GUANINE DEAMINASE"/>
    <property type="match status" value="1"/>
</dbReference>
<dbReference type="GO" id="GO:0008892">
    <property type="term" value="F:guanine deaminase activity"/>
    <property type="evidence" value="ECO:0007669"/>
    <property type="project" value="TreeGrafter"/>
</dbReference>
<dbReference type="InterPro" id="IPR032466">
    <property type="entry name" value="Metal_Hydrolase"/>
</dbReference>